<dbReference type="Pfam" id="PF00892">
    <property type="entry name" value="EamA"/>
    <property type="match status" value="2"/>
</dbReference>
<feature type="transmembrane region" description="Helical" evidence="7">
    <location>
        <begin position="62"/>
        <end position="83"/>
    </location>
</feature>
<dbReference type="PANTHER" id="PTHR32322:SF18">
    <property type="entry name" value="S-ADENOSYLMETHIONINE_S-ADENOSYLHOMOCYSTEINE TRANSPORTER"/>
    <property type="match status" value="1"/>
</dbReference>
<dbReference type="PATRIC" id="fig|1178515.4.peg.4151"/>
<reference evidence="9 10" key="1">
    <citation type="submission" date="2015-01" db="EMBL/GenBank/DDBJ databases">
        <title>Paenibacillus swuensis/DY6/whole genome sequencing.</title>
        <authorList>
            <person name="Kim M.K."/>
            <person name="Srinivasan S."/>
            <person name="Lee J.-J."/>
        </authorList>
    </citation>
    <scope>NUCLEOTIDE SEQUENCE [LARGE SCALE GENOMIC DNA]</scope>
    <source>
        <strain evidence="9 10">DY6</strain>
    </source>
</reference>
<evidence type="ECO:0000256" key="3">
    <source>
        <dbReference type="ARBA" id="ARBA00022475"/>
    </source>
</evidence>
<keyword evidence="6 7" id="KW-0472">Membrane</keyword>
<comment type="similarity">
    <text evidence="2">Belongs to the EamA transporter family.</text>
</comment>
<organism evidence="9 10">
    <name type="scientific">Paenibacillus swuensis</name>
    <dbReference type="NCBI Taxonomy" id="1178515"/>
    <lineage>
        <taxon>Bacteria</taxon>
        <taxon>Bacillati</taxon>
        <taxon>Bacillota</taxon>
        <taxon>Bacilli</taxon>
        <taxon>Bacillales</taxon>
        <taxon>Paenibacillaceae</taxon>
        <taxon>Paenibacillus</taxon>
    </lineage>
</organism>
<dbReference type="InterPro" id="IPR037185">
    <property type="entry name" value="EmrE-like"/>
</dbReference>
<keyword evidence="4 7" id="KW-0812">Transmembrane</keyword>
<keyword evidence="10" id="KW-1185">Reference proteome</keyword>
<accession>A0A172TN09</accession>
<evidence type="ECO:0000259" key="8">
    <source>
        <dbReference type="Pfam" id="PF00892"/>
    </source>
</evidence>
<gene>
    <name evidence="9" type="ORF">SY83_20510</name>
</gene>
<dbReference type="AlphaFoldDB" id="A0A172TN09"/>
<evidence type="ECO:0000313" key="10">
    <source>
        <dbReference type="Proteomes" id="UP000076927"/>
    </source>
</evidence>
<name>A0A172TN09_9BACL</name>
<feature type="transmembrane region" description="Helical" evidence="7">
    <location>
        <begin position="5"/>
        <end position="23"/>
    </location>
</feature>
<feature type="transmembrane region" description="Helical" evidence="7">
    <location>
        <begin position="29"/>
        <end position="50"/>
    </location>
</feature>
<feature type="domain" description="EamA" evidence="8">
    <location>
        <begin position="154"/>
        <end position="287"/>
    </location>
</feature>
<evidence type="ECO:0000256" key="6">
    <source>
        <dbReference type="ARBA" id="ARBA00023136"/>
    </source>
</evidence>
<dbReference type="PANTHER" id="PTHR32322">
    <property type="entry name" value="INNER MEMBRANE TRANSPORTER"/>
    <property type="match status" value="1"/>
</dbReference>
<feature type="transmembrane region" description="Helical" evidence="7">
    <location>
        <begin position="213"/>
        <end position="236"/>
    </location>
</feature>
<evidence type="ECO:0000256" key="4">
    <source>
        <dbReference type="ARBA" id="ARBA00022692"/>
    </source>
</evidence>
<feature type="transmembrane region" description="Helical" evidence="7">
    <location>
        <begin position="89"/>
        <end position="110"/>
    </location>
</feature>
<keyword evidence="3" id="KW-1003">Cell membrane</keyword>
<evidence type="ECO:0000256" key="7">
    <source>
        <dbReference type="SAM" id="Phobius"/>
    </source>
</evidence>
<dbReference type="OrthoDB" id="9812547at2"/>
<feature type="domain" description="EamA" evidence="8">
    <location>
        <begin position="6"/>
        <end position="134"/>
    </location>
</feature>
<dbReference type="SUPFAM" id="SSF103481">
    <property type="entry name" value="Multidrug resistance efflux transporter EmrE"/>
    <property type="match status" value="2"/>
</dbReference>
<evidence type="ECO:0000256" key="5">
    <source>
        <dbReference type="ARBA" id="ARBA00022989"/>
    </source>
</evidence>
<dbReference type="GO" id="GO:0005886">
    <property type="term" value="C:plasma membrane"/>
    <property type="evidence" value="ECO:0007669"/>
    <property type="project" value="UniProtKB-SubCell"/>
</dbReference>
<sequence>MIWRYLLMCLIYGTTFLGIKTGLNGGFEPFFYAGLRFGTAGILVLAFLAVKNKSFPAERRDYVDMAMIGIGMTGIEFAGFYWAEQYVTSGYAALLAAATPLLVTLMNYWINGQSITQIQKAGLALGFLGVFLIIFPQILEGGLAESNWFISSAVILVAEVFYAFGAVHSRKVLARGNNPFVVNGFQMFFGSLFLFILAILFEPVTLNISNPMLGYSSLLYLIVFGSIIASGIFYWLVQRTNPLFPSTWTYVSPVIAIIVGYILLNETLHAVSVIGAIVVLLGVLLTNAPSFRAASGSVERDPAA</sequence>
<proteinExistence type="inferred from homology"/>
<evidence type="ECO:0000256" key="1">
    <source>
        <dbReference type="ARBA" id="ARBA00004651"/>
    </source>
</evidence>
<dbReference type="InterPro" id="IPR050638">
    <property type="entry name" value="AA-Vitamin_Transporters"/>
</dbReference>
<feature type="transmembrane region" description="Helical" evidence="7">
    <location>
        <begin position="248"/>
        <end position="264"/>
    </location>
</feature>
<keyword evidence="5 7" id="KW-1133">Transmembrane helix</keyword>
<evidence type="ECO:0000256" key="2">
    <source>
        <dbReference type="ARBA" id="ARBA00007362"/>
    </source>
</evidence>
<dbReference type="EMBL" id="CP011388">
    <property type="protein sequence ID" value="ANE48274.1"/>
    <property type="molecule type" value="Genomic_DNA"/>
</dbReference>
<dbReference type="KEGG" id="pswu:SY83_20510"/>
<dbReference type="RefSeq" id="WP_068609923.1">
    <property type="nucleotide sequence ID" value="NZ_CP011388.1"/>
</dbReference>
<dbReference type="InterPro" id="IPR000620">
    <property type="entry name" value="EamA_dom"/>
</dbReference>
<evidence type="ECO:0000313" key="9">
    <source>
        <dbReference type="EMBL" id="ANE48274.1"/>
    </source>
</evidence>
<comment type="subcellular location">
    <subcellularLocation>
        <location evidence="1">Cell membrane</location>
        <topology evidence="1">Multi-pass membrane protein</topology>
    </subcellularLocation>
</comment>
<feature type="transmembrane region" description="Helical" evidence="7">
    <location>
        <begin position="122"/>
        <end position="142"/>
    </location>
</feature>
<feature type="transmembrane region" description="Helical" evidence="7">
    <location>
        <begin position="148"/>
        <end position="168"/>
    </location>
</feature>
<feature type="transmembrane region" description="Helical" evidence="7">
    <location>
        <begin position="270"/>
        <end position="288"/>
    </location>
</feature>
<feature type="transmembrane region" description="Helical" evidence="7">
    <location>
        <begin position="180"/>
        <end position="201"/>
    </location>
</feature>
<dbReference type="STRING" id="1178515.SY83_20510"/>
<dbReference type="Proteomes" id="UP000076927">
    <property type="component" value="Chromosome"/>
</dbReference>
<protein>
    <recommendedName>
        <fullName evidence="8">EamA domain-containing protein</fullName>
    </recommendedName>
</protein>